<dbReference type="InterPro" id="IPR024478">
    <property type="entry name" value="HlyB_4HB_MCP"/>
</dbReference>
<feature type="domain" description="Methyl-accepting transducer" evidence="7">
    <location>
        <begin position="226"/>
        <end position="455"/>
    </location>
</feature>
<feature type="transmembrane region" description="Helical" evidence="5">
    <location>
        <begin position="188"/>
        <end position="212"/>
    </location>
</feature>
<dbReference type="EMBL" id="CP001032">
    <property type="protein sequence ID" value="ACB73654.1"/>
    <property type="molecule type" value="Genomic_DNA"/>
</dbReference>
<dbReference type="InterPro" id="IPR004090">
    <property type="entry name" value="Chemotax_Me-accpt_rcpt"/>
</dbReference>
<dbReference type="Pfam" id="PF12729">
    <property type="entry name" value="4HB_MCP_1"/>
    <property type="match status" value="1"/>
</dbReference>
<keyword evidence="5" id="KW-0472">Membrane</keyword>
<evidence type="ECO:0000256" key="3">
    <source>
        <dbReference type="PROSITE-ProRule" id="PRU00284"/>
    </source>
</evidence>
<keyword evidence="6" id="KW-0732">Signal</keyword>
<dbReference type="STRING" id="452637.Oter_0364"/>
<dbReference type="InterPro" id="IPR051310">
    <property type="entry name" value="MCP_chemotaxis"/>
</dbReference>
<dbReference type="Gene3D" id="1.10.287.950">
    <property type="entry name" value="Methyl-accepting chemotaxis protein"/>
    <property type="match status" value="1"/>
</dbReference>
<dbReference type="SMART" id="SM00283">
    <property type="entry name" value="MA"/>
    <property type="match status" value="1"/>
</dbReference>
<dbReference type="InterPro" id="IPR047347">
    <property type="entry name" value="YvaQ-like_sensor"/>
</dbReference>
<dbReference type="SUPFAM" id="SSF58104">
    <property type="entry name" value="Methyl-accepting chemotaxis protein (MCP) signaling domain"/>
    <property type="match status" value="1"/>
</dbReference>
<dbReference type="CDD" id="cd11386">
    <property type="entry name" value="MCP_signal"/>
    <property type="match status" value="1"/>
</dbReference>
<dbReference type="PRINTS" id="PR00260">
    <property type="entry name" value="CHEMTRNSDUCR"/>
</dbReference>
<evidence type="ECO:0000256" key="6">
    <source>
        <dbReference type="SAM" id="SignalP"/>
    </source>
</evidence>
<dbReference type="PANTHER" id="PTHR43531:SF14">
    <property type="entry name" value="METHYL-ACCEPTING CHEMOTAXIS PROTEIN I-RELATED"/>
    <property type="match status" value="1"/>
</dbReference>
<dbReference type="RefSeq" id="WP_012373192.1">
    <property type="nucleotide sequence ID" value="NC_010571.1"/>
</dbReference>
<organism evidence="8 9">
    <name type="scientific">Opitutus terrae (strain DSM 11246 / JCM 15787 / PB90-1)</name>
    <dbReference type="NCBI Taxonomy" id="452637"/>
    <lineage>
        <taxon>Bacteria</taxon>
        <taxon>Pseudomonadati</taxon>
        <taxon>Verrucomicrobiota</taxon>
        <taxon>Opitutia</taxon>
        <taxon>Opitutales</taxon>
        <taxon>Opitutaceae</taxon>
        <taxon>Opitutus</taxon>
    </lineage>
</organism>
<dbReference type="AlphaFoldDB" id="B1ZQY7"/>
<dbReference type="HOGENOM" id="CLU_000445_107_16_0"/>
<dbReference type="GO" id="GO:0007165">
    <property type="term" value="P:signal transduction"/>
    <property type="evidence" value="ECO:0007669"/>
    <property type="project" value="UniProtKB-KW"/>
</dbReference>
<feature type="region of interest" description="Disordered" evidence="4">
    <location>
        <begin position="493"/>
        <end position="529"/>
    </location>
</feature>
<gene>
    <name evidence="8" type="ordered locus">Oter_0364</name>
</gene>
<keyword evidence="9" id="KW-1185">Reference proteome</keyword>
<evidence type="ECO:0000313" key="8">
    <source>
        <dbReference type="EMBL" id="ACB73654.1"/>
    </source>
</evidence>
<dbReference type="GO" id="GO:0004888">
    <property type="term" value="F:transmembrane signaling receptor activity"/>
    <property type="evidence" value="ECO:0007669"/>
    <property type="project" value="InterPro"/>
</dbReference>
<sequence>MKSWTIKKRISVAFAALLVLAAFQAASSIIALRSVTTQINYVHADALPRMERVAAYKANVGEIQTLVLRAIGTESPELYRSCVQEITQRREESLKALAELEALTTDADDRAALVSLRELLDAYAAARAELFKLVDAGRRSEIEEANARLLRPAYLKYQAQADAVFALVVRDTNQAMKTASQTASRSSFTAMVTAGAIIVVGIGFAVATIMALSRVLRSLALSLDEGASQVAAAARQVSAASQSLAAGSSEQAASLEETSSSLEEMASMTRRNADSARQAKEIAGQTRTSADTGASDVAELKTAMGAIKAASDDISKIIRTIDEIAFQTNILALNAAVEAARAGEAGMGFAVVADEVRNLAQRAAQSARETAAKIEDSTRKSEHGVRVSAKVADSLGEIVQRAREVDRIVAEIATASQEQSQGIGQVNSAVAQMDKVTQANAGSAEETAAAAEELSAQALSMQQAVAELRRLVGGAGVASHQAKLIGAAVHAAPAPDESPVPAPVTAASEKPVTLRPGSPAAAPRLHRPHLGQRETSGLDLHFADITPGVNGNGNHPARLAR</sequence>
<evidence type="ECO:0000313" key="9">
    <source>
        <dbReference type="Proteomes" id="UP000007013"/>
    </source>
</evidence>
<dbReference type="Proteomes" id="UP000007013">
    <property type="component" value="Chromosome"/>
</dbReference>
<keyword evidence="5" id="KW-0812">Transmembrane</keyword>
<evidence type="ECO:0000256" key="5">
    <source>
        <dbReference type="SAM" id="Phobius"/>
    </source>
</evidence>
<evidence type="ECO:0000259" key="7">
    <source>
        <dbReference type="PROSITE" id="PS50111"/>
    </source>
</evidence>
<dbReference type="CDD" id="cd19411">
    <property type="entry name" value="MCP2201-like_sensor"/>
    <property type="match status" value="1"/>
</dbReference>
<dbReference type="PANTHER" id="PTHR43531">
    <property type="entry name" value="PROTEIN ICFG"/>
    <property type="match status" value="1"/>
</dbReference>
<feature type="signal peptide" evidence="6">
    <location>
        <begin position="1"/>
        <end position="25"/>
    </location>
</feature>
<evidence type="ECO:0000256" key="1">
    <source>
        <dbReference type="ARBA" id="ARBA00022481"/>
    </source>
</evidence>
<feature type="chain" id="PRO_5002772014" evidence="6">
    <location>
        <begin position="26"/>
        <end position="561"/>
    </location>
</feature>
<protein>
    <submittedName>
        <fullName evidence="8">Methyl-accepting chemotaxis sensory transducer</fullName>
    </submittedName>
</protein>
<dbReference type="PROSITE" id="PS50111">
    <property type="entry name" value="CHEMOTAXIS_TRANSDUC_2"/>
    <property type="match status" value="1"/>
</dbReference>
<proteinExistence type="inferred from homology"/>
<dbReference type="KEGG" id="ote:Oter_0364"/>
<dbReference type="InterPro" id="IPR004089">
    <property type="entry name" value="MCPsignal_dom"/>
</dbReference>
<keyword evidence="1" id="KW-0488">Methylation</keyword>
<dbReference type="GO" id="GO:0005886">
    <property type="term" value="C:plasma membrane"/>
    <property type="evidence" value="ECO:0007669"/>
    <property type="project" value="TreeGrafter"/>
</dbReference>
<comment type="similarity">
    <text evidence="2">Belongs to the methyl-accepting chemotaxis (MCP) protein family.</text>
</comment>
<evidence type="ECO:0000256" key="2">
    <source>
        <dbReference type="ARBA" id="ARBA00029447"/>
    </source>
</evidence>
<keyword evidence="3" id="KW-0807">Transducer</keyword>
<accession>B1ZQY7</accession>
<dbReference type="OrthoDB" id="191842at2"/>
<dbReference type="Pfam" id="PF00015">
    <property type="entry name" value="MCPsignal"/>
    <property type="match status" value="1"/>
</dbReference>
<dbReference type="eggNOG" id="COG0840">
    <property type="taxonomic scope" value="Bacteria"/>
</dbReference>
<dbReference type="GO" id="GO:0006935">
    <property type="term" value="P:chemotaxis"/>
    <property type="evidence" value="ECO:0007669"/>
    <property type="project" value="InterPro"/>
</dbReference>
<keyword evidence="5" id="KW-1133">Transmembrane helix</keyword>
<name>B1ZQY7_OPITP</name>
<evidence type="ECO:0000256" key="4">
    <source>
        <dbReference type="SAM" id="MobiDB-lite"/>
    </source>
</evidence>
<reference evidence="8 9" key="1">
    <citation type="journal article" date="2011" name="J. Bacteriol.">
        <title>Genome sequence of the verrucomicrobium Opitutus terrae PB90-1, an abundant inhabitant of rice paddy soil ecosystems.</title>
        <authorList>
            <person name="van Passel M.W."/>
            <person name="Kant R."/>
            <person name="Palva A."/>
            <person name="Copeland A."/>
            <person name="Lucas S."/>
            <person name="Lapidus A."/>
            <person name="Glavina del Rio T."/>
            <person name="Pitluck S."/>
            <person name="Goltsman E."/>
            <person name="Clum A."/>
            <person name="Sun H."/>
            <person name="Schmutz J."/>
            <person name="Larimer F.W."/>
            <person name="Land M.L."/>
            <person name="Hauser L."/>
            <person name="Kyrpides N."/>
            <person name="Mikhailova N."/>
            <person name="Richardson P.P."/>
            <person name="Janssen P.H."/>
            <person name="de Vos W.M."/>
            <person name="Smidt H."/>
        </authorList>
    </citation>
    <scope>NUCLEOTIDE SEQUENCE [LARGE SCALE GENOMIC DNA]</scope>
    <source>
        <strain evidence="9">DSM 11246 / JCM 15787 / PB90-1</strain>
    </source>
</reference>